<dbReference type="PANTHER" id="PTHR13865:SF28">
    <property type="entry name" value="POLYCHAETOID, ISOFORM O"/>
    <property type="match status" value="1"/>
</dbReference>
<dbReference type="Pfam" id="PF00595">
    <property type="entry name" value="PDZ"/>
    <property type="match status" value="3"/>
</dbReference>
<dbReference type="Pfam" id="PF00791">
    <property type="entry name" value="ZU5"/>
    <property type="match status" value="1"/>
</dbReference>
<feature type="domain" description="PDZ" evidence="6">
    <location>
        <begin position="314"/>
        <end position="392"/>
    </location>
</feature>
<dbReference type="PROSITE" id="PS50106">
    <property type="entry name" value="PDZ"/>
    <property type="match status" value="3"/>
</dbReference>
<dbReference type="GO" id="GO:0098609">
    <property type="term" value="P:cell-cell adhesion"/>
    <property type="evidence" value="ECO:0000318"/>
    <property type="project" value="GO_Central"/>
</dbReference>
<dbReference type="InterPro" id="IPR001478">
    <property type="entry name" value="PDZ"/>
</dbReference>
<dbReference type="Gene3D" id="1.10.533.10">
    <property type="entry name" value="Death Domain, Fas"/>
    <property type="match status" value="1"/>
</dbReference>
<evidence type="ECO:0000259" key="5">
    <source>
        <dbReference type="PROSITE" id="PS50052"/>
    </source>
</evidence>
<dbReference type="RefSeq" id="XP_035670915.1">
    <property type="nucleotide sequence ID" value="XM_035815022.1"/>
</dbReference>
<dbReference type="PANTHER" id="PTHR13865">
    <property type="entry name" value="TIGHT JUNCTION PROTEIN"/>
    <property type="match status" value="1"/>
</dbReference>
<feature type="compositionally biased region" description="Polar residues" evidence="3">
    <location>
        <begin position="1055"/>
        <end position="1065"/>
    </location>
</feature>
<dbReference type="InterPro" id="IPR036034">
    <property type="entry name" value="PDZ_sf"/>
</dbReference>
<dbReference type="Gene3D" id="3.40.50.300">
    <property type="entry name" value="P-loop containing nucleotide triphosphate hydrolases"/>
    <property type="match status" value="1"/>
</dbReference>
<dbReference type="SMART" id="SM00326">
    <property type="entry name" value="SH3"/>
    <property type="match status" value="1"/>
</dbReference>
<dbReference type="SUPFAM" id="SSF50044">
    <property type="entry name" value="SH3-domain"/>
    <property type="match status" value="1"/>
</dbReference>
<feature type="domain" description="PDZ" evidence="6">
    <location>
        <begin position="211"/>
        <end position="298"/>
    </location>
</feature>
<dbReference type="InterPro" id="IPR001315">
    <property type="entry name" value="CARD"/>
</dbReference>
<dbReference type="SMART" id="SM00072">
    <property type="entry name" value="GuKc"/>
    <property type="match status" value="1"/>
</dbReference>
<dbReference type="GeneID" id="118412273"/>
<dbReference type="CDD" id="cd06727">
    <property type="entry name" value="PDZ1_ZO1-like"/>
    <property type="match status" value="1"/>
</dbReference>
<evidence type="ECO:0000259" key="4">
    <source>
        <dbReference type="PROSITE" id="PS50002"/>
    </source>
</evidence>
<dbReference type="Gene3D" id="2.30.30.40">
    <property type="entry name" value="SH3 Domains"/>
    <property type="match status" value="1"/>
</dbReference>
<accession>A0A9J7KW75</accession>
<dbReference type="SUPFAM" id="SSF52540">
    <property type="entry name" value="P-loop containing nucleoside triphosphate hydrolases"/>
    <property type="match status" value="1"/>
</dbReference>
<evidence type="ECO:0000313" key="10">
    <source>
        <dbReference type="RefSeq" id="XP_035670915.1"/>
    </source>
</evidence>
<dbReference type="InterPro" id="IPR001452">
    <property type="entry name" value="SH3_domain"/>
</dbReference>
<organism evidence="9 10">
    <name type="scientific">Branchiostoma floridae</name>
    <name type="common">Florida lancelet</name>
    <name type="synonym">Amphioxus</name>
    <dbReference type="NCBI Taxonomy" id="7739"/>
    <lineage>
        <taxon>Eukaryota</taxon>
        <taxon>Metazoa</taxon>
        <taxon>Chordata</taxon>
        <taxon>Cephalochordata</taxon>
        <taxon>Leptocardii</taxon>
        <taxon>Amphioxiformes</taxon>
        <taxon>Branchiostomatidae</taxon>
        <taxon>Branchiostoma</taxon>
    </lineage>
</organism>
<evidence type="ECO:0000256" key="1">
    <source>
        <dbReference type="ARBA" id="ARBA00022443"/>
    </source>
</evidence>
<dbReference type="FunFam" id="3.40.50.300:FF:000110">
    <property type="entry name" value="tight junction protein ZO-1 isoform X1"/>
    <property type="match status" value="1"/>
</dbReference>
<feature type="compositionally biased region" description="Polar residues" evidence="3">
    <location>
        <begin position="1285"/>
        <end position="1297"/>
    </location>
</feature>
<dbReference type="PROSITE" id="PS50209">
    <property type="entry name" value="CARD"/>
    <property type="match status" value="1"/>
</dbReference>
<dbReference type="CDD" id="cd06729">
    <property type="entry name" value="PDZ3_ZO1-like_domain"/>
    <property type="match status" value="1"/>
</dbReference>
<dbReference type="OMA" id="SPIRTEH"/>
<feature type="region of interest" description="Disordered" evidence="3">
    <location>
        <begin position="164"/>
        <end position="200"/>
    </location>
</feature>
<dbReference type="PROSITE" id="PS50002">
    <property type="entry name" value="SH3"/>
    <property type="match status" value="1"/>
</dbReference>
<dbReference type="InterPro" id="IPR008144">
    <property type="entry name" value="Guanylate_kin-like_dom"/>
</dbReference>
<dbReference type="GO" id="GO:0045216">
    <property type="term" value="P:cell-cell junction organization"/>
    <property type="evidence" value="ECO:0000318"/>
    <property type="project" value="GO_Central"/>
</dbReference>
<dbReference type="OrthoDB" id="418634at2759"/>
<evidence type="ECO:0000259" key="7">
    <source>
        <dbReference type="PROSITE" id="PS50209"/>
    </source>
</evidence>
<dbReference type="CDD" id="cd11859">
    <property type="entry name" value="SH3_ZO"/>
    <property type="match status" value="1"/>
</dbReference>
<reference evidence="10" key="2">
    <citation type="submission" date="2025-08" db="UniProtKB">
        <authorList>
            <consortium name="RefSeq"/>
        </authorList>
    </citation>
    <scope>IDENTIFICATION</scope>
    <source>
        <strain evidence="10">S238N-H82</strain>
        <tissue evidence="10">Testes</tissue>
    </source>
</reference>
<dbReference type="FunFam" id="2.30.42.10:FF:000029">
    <property type="entry name" value="tight junction protein ZO-1 isoform X1"/>
    <property type="match status" value="1"/>
</dbReference>
<evidence type="ECO:0000256" key="3">
    <source>
        <dbReference type="SAM" id="MobiDB-lite"/>
    </source>
</evidence>
<dbReference type="Pfam" id="PF07653">
    <property type="entry name" value="SH3_2"/>
    <property type="match status" value="1"/>
</dbReference>
<feature type="region of interest" description="Disordered" evidence="3">
    <location>
        <begin position="389"/>
        <end position="506"/>
    </location>
</feature>
<dbReference type="SMART" id="SM00228">
    <property type="entry name" value="PDZ"/>
    <property type="match status" value="3"/>
</dbReference>
<keyword evidence="9" id="KW-1185">Reference proteome</keyword>
<gene>
    <name evidence="10" type="primary">LOC118412273</name>
</gene>
<feature type="compositionally biased region" description="Basic and acidic residues" evidence="3">
    <location>
        <begin position="1086"/>
        <end position="1107"/>
    </location>
</feature>
<name>A0A9J7KW75_BRAFL</name>
<dbReference type="GO" id="GO:0005886">
    <property type="term" value="C:plasma membrane"/>
    <property type="evidence" value="ECO:0000318"/>
    <property type="project" value="GO_Central"/>
</dbReference>
<evidence type="ECO:0000259" key="6">
    <source>
        <dbReference type="PROSITE" id="PS50106"/>
    </source>
</evidence>
<feature type="domain" description="Guanylate kinase-like" evidence="5">
    <location>
        <begin position="760"/>
        <end position="906"/>
    </location>
</feature>
<dbReference type="Gene3D" id="2.60.220.30">
    <property type="match status" value="1"/>
</dbReference>
<dbReference type="CDD" id="cd01671">
    <property type="entry name" value="CARD"/>
    <property type="match status" value="1"/>
</dbReference>
<dbReference type="Gene3D" id="2.30.42.10">
    <property type="match status" value="3"/>
</dbReference>
<feature type="domain" description="PDZ" evidence="6">
    <location>
        <begin position="531"/>
        <end position="604"/>
    </location>
</feature>
<dbReference type="Proteomes" id="UP000001554">
    <property type="component" value="Chromosome 3"/>
</dbReference>
<dbReference type="GO" id="GO:0042981">
    <property type="term" value="P:regulation of apoptotic process"/>
    <property type="evidence" value="ECO:0007669"/>
    <property type="project" value="InterPro"/>
</dbReference>
<dbReference type="SMART" id="SM00218">
    <property type="entry name" value="ZU5"/>
    <property type="match status" value="1"/>
</dbReference>
<dbReference type="InterPro" id="IPR008145">
    <property type="entry name" value="GK/Ca_channel_bsu"/>
</dbReference>
<feature type="compositionally biased region" description="Basic and acidic residues" evidence="3">
    <location>
        <begin position="1192"/>
        <end position="1204"/>
    </location>
</feature>
<dbReference type="KEGG" id="bfo:118412273"/>
<dbReference type="InterPro" id="IPR000906">
    <property type="entry name" value="ZU5_dom"/>
</dbReference>
<evidence type="ECO:0000313" key="9">
    <source>
        <dbReference type="Proteomes" id="UP000001554"/>
    </source>
</evidence>
<dbReference type="PROSITE" id="PS50052">
    <property type="entry name" value="GUANYLATE_KINASE_2"/>
    <property type="match status" value="1"/>
</dbReference>
<evidence type="ECO:0000256" key="2">
    <source>
        <dbReference type="PROSITE-ProRule" id="PRU00192"/>
    </source>
</evidence>
<feature type="compositionally biased region" description="Polar residues" evidence="3">
    <location>
        <begin position="1002"/>
        <end position="1014"/>
    </location>
</feature>
<dbReference type="InterPro" id="IPR011029">
    <property type="entry name" value="DEATH-like_dom_sf"/>
</dbReference>
<feature type="compositionally biased region" description="Basic and acidic residues" evidence="3">
    <location>
        <begin position="184"/>
        <end position="200"/>
    </location>
</feature>
<protein>
    <submittedName>
        <fullName evidence="10">Tight junction protein ZO-1-like isoform X1</fullName>
    </submittedName>
</protein>
<proteinExistence type="predicted"/>
<feature type="compositionally biased region" description="Polar residues" evidence="3">
    <location>
        <begin position="1177"/>
        <end position="1191"/>
    </location>
</feature>
<dbReference type="GO" id="GO:0150105">
    <property type="term" value="P:protein localization to cell-cell junction"/>
    <property type="evidence" value="ECO:0000318"/>
    <property type="project" value="GO_Central"/>
</dbReference>
<dbReference type="FunFam" id="2.60.220.30:FF:000004">
    <property type="entry name" value="tight junction protein ZO-1 isoform X1"/>
    <property type="match status" value="1"/>
</dbReference>
<dbReference type="InterPro" id="IPR036028">
    <property type="entry name" value="SH3-like_dom_sf"/>
</dbReference>
<dbReference type="Pfam" id="PF00625">
    <property type="entry name" value="Guanylate_kin"/>
    <property type="match status" value="1"/>
</dbReference>
<keyword evidence="1 2" id="KW-0728">SH3 domain</keyword>
<feature type="region of interest" description="Disordered" evidence="3">
    <location>
        <begin position="956"/>
        <end position="1157"/>
    </location>
</feature>
<dbReference type="SUPFAM" id="SSF50156">
    <property type="entry name" value="PDZ domain-like"/>
    <property type="match status" value="3"/>
</dbReference>
<feature type="compositionally biased region" description="Polar residues" evidence="3">
    <location>
        <begin position="1215"/>
        <end position="1242"/>
    </location>
</feature>
<feature type="region of interest" description="Disordered" evidence="3">
    <location>
        <begin position="1175"/>
        <end position="1340"/>
    </location>
</feature>
<dbReference type="SUPFAM" id="SSF47986">
    <property type="entry name" value="DEATH domain"/>
    <property type="match status" value="1"/>
</dbReference>
<dbReference type="CDD" id="cd06728">
    <property type="entry name" value="PDZ2_ZO1-like_ds"/>
    <property type="match status" value="1"/>
</dbReference>
<evidence type="ECO:0000259" key="8">
    <source>
        <dbReference type="PROSITE" id="PS51145"/>
    </source>
</evidence>
<dbReference type="PROSITE" id="PS51145">
    <property type="entry name" value="ZU5"/>
    <property type="match status" value="1"/>
</dbReference>
<dbReference type="GO" id="GO:0050839">
    <property type="term" value="F:cell adhesion molecule binding"/>
    <property type="evidence" value="ECO:0000318"/>
    <property type="project" value="GO_Central"/>
</dbReference>
<dbReference type="GO" id="GO:0005923">
    <property type="term" value="C:bicellular tight junction"/>
    <property type="evidence" value="ECO:0000318"/>
    <property type="project" value="GO_Central"/>
</dbReference>
<feature type="compositionally biased region" description="Basic and acidic residues" evidence="3">
    <location>
        <begin position="1119"/>
        <end position="1133"/>
    </location>
</feature>
<feature type="domain" description="SH3" evidence="4">
    <location>
        <begin position="616"/>
        <end position="684"/>
    </location>
</feature>
<sequence>MAGRSTTHARLLAKHRAAIVQDLDVAKIIPSLVYTGVFSLVEEGEILSERTRQLQTEVFVDLLSRKGPAAFQEFCSALEDSFPHLLTCFLLDNPDVTSEAEEEKSPSKALQLGFELALKERDAVLRENALALKERDTAMKQYQEMKHERDQALASLESLTTKQGQGLTQRFGGSQGLQGSPVERQTRTRRERRRGKDETEAREQVVWEQLSFTINRAPGYGFGIAVSGGRDNPHFTSGETSIVISDVLPGGPAEGLLKVNDRVVSVNRASLDHVDHSQAVNILKDSRDSAVIVVKRRNVVTVPGTPDDRLQTKKVTLTRTKKKEDYGMKLGYHLYVKEVTEKGLAAQSGQLGEGDLLLKINNSSVENLSFSEAKKLVEKSKDKLVLTVQSEGDSPPASPLQGSQLSLPRDRGPYDTSPDRAATLPLGAKSPLQSDPMDPPQSPFSDDKYRRTSPYADEAPPRPPLPRLDTPLTDSDAPPRPPIPGQELLNQLGHYGEPSSRDSRDKLHDAVYGKKWRQPFYSEPRLVKFHKQGAVGIRLAGGNEVGIYVAAVQEDSAAYQQGLQPGDQLLSVNEIDMRAMTREEAVLLLLSLQDEIRIVAQDRKDKYDKILEMGSGDSFYVRTHFNYEKQGKEELSFKKGDIFHIRDTLHQGVVGSWLAVRIGKNNLETERGVIPNKNRGDGLLILQHRAEQLAHVQNTDAKESQSGKRSGFFRRRSYRRSKSLNKEHWDDIVFGRKSNAGPTTKFPAYERVVLKEPGFPRPVVIFGPIADVTRDRLLREMPDKLDSAQSIKKDKEAKGGASTIIKLNAIRDVVEKGKHCVLDITPNAVDRLNYAQLYPIVIFLQPDNKQTVKDLRSRIAKGSNKSSRKLFEQAMKLKQGYSHLFTAVVHLSNNDAWYSKVKDIIRKQQSQPVWMSENKMEDNVEDDFLFPMSARFSYASSSEGNLATAVDSRPVSMFNTSDTWGETGPESGRMGRSTSDPSLTVDGQPPHTGSPYAPHPTRQLSSDRPGNYSQFPPEKAPRSRDNSWSVRPPVENNRHSSHGPYYNAYGHPQGDNMSGHNSFPRENNRHPRSFSSIEPYATLPPDNDRYRDYSQHNDTWGTRKKEPSYQTGYGNYDNYPRKDEGGYPSEQRHRPNGYSSRDTGEGGGKTQPPPYDRHVHRASQVLSASREYLAPQDHNQSPKSAFGQPSSYDRRTLPSRERSGGYDPYKFTRMTAHSLSRGSKTSLTGSNTQSTNSIQRPTPTYPKMPLSNGPMTDPRRGQYSPLSKTKSEPHISHSPPVDSAIESSDVVQSSVYPTKTIPVIERLDTGEDSMVSDTGSNQSENRRDNGADSARLQMTPERERDVYNRSYRDGLKPAVYSAMEFRRRTLDDLRIPKTQLDHVPTSDSVVMSSSGDQKVDHASELEPDENHTVIATARGMFDSNGGVLSNAETGVSIIIPKGAIPEGTKQEIYFKVCRDNNILPPLDKDKGETLLSPLVMCGPHGLKFLQPVELRLPHCASMTPDGWSFALKSSDTSTGQPTQWQNMTLPGMNNNSQCQVGASSVSVLVDHFSWFALIGWPRFHRYDHTGSMGGVITTNIN</sequence>
<dbReference type="Pfam" id="PF00619">
    <property type="entry name" value="CARD"/>
    <property type="match status" value="1"/>
</dbReference>
<feature type="domain" description="ZU5" evidence="8">
    <location>
        <begin position="1415"/>
        <end position="1561"/>
    </location>
</feature>
<dbReference type="InterPro" id="IPR027417">
    <property type="entry name" value="P-loop_NTPase"/>
</dbReference>
<feature type="domain" description="CARD" evidence="7">
    <location>
        <begin position="4"/>
        <end position="93"/>
    </location>
</feature>
<reference evidence="9" key="1">
    <citation type="journal article" date="2020" name="Nat. Ecol. Evol.">
        <title>Deeply conserved synteny resolves early events in vertebrate evolution.</title>
        <authorList>
            <person name="Simakov O."/>
            <person name="Marletaz F."/>
            <person name="Yue J.X."/>
            <person name="O'Connell B."/>
            <person name="Jenkins J."/>
            <person name="Brandt A."/>
            <person name="Calef R."/>
            <person name="Tung C.H."/>
            <person name="Huang T.K."/>
            <person name="Schmutz J."/>
            <person name="Satoh N."/>
            <person name="Yu J.K."/>
            <person name="Putnam N.H."/>
            <person name="Green R.E."/>
            <person name="Rokhsar D.S."/>
        </authorList>
    </citation>
    <scope>NUCLEOTIDE SEQUENCE [LARGE SCALE GENOMIC DNA]</scope>
    <source>
        <strain evidence="9">S238N-H82</strain>
    </source>
</reference>